<dbReference type="InterPro" id="IPR050967">
    <property type="entry name" value="Thiamine_Salvage_TenA"/>
</dbReference>
<gene>
    <name evidence="2" type="ORF">OM075_10895</name>
</gene>
<dbReference type="SUPFAM" id="SSF48613">
    <property type="entry name" value="Heme oxygenase-like"/>
    <property type="match status" value="1"/>
</dbReference>
<dbReference type="Pfam" id="PF03070">
    <property type="entry name" value="TENA_THI-4"/>
    <property type="match status" value="1"/>
</dbReference>
<dbReference type="InterPro" id="IPR004305">
    <property type="entry name" value="Thiaminase-2/PQQC"/>
</dbReference>
<proteinExistence type="predicted"/>
<reference evidence="2" key="1">
    <citation type="submission" date="2022-10" db="EMBL/GenBank/DDBJ databases">
        <authorList>
            <person name="Yu W.X."/>
        </authorList>
    </citation>
    <scope>NUCLEOTIDE SEQUENCE</scope>
    <source>
        <strain evidence="2">AAT</strain>
    </source>
</reference>
<feature type="domain" description="Thiaminase-2/PQQC" evidence="1">
    <location>
        <begin position="8"/>
        <end position="209"/>
    </location>
</feature>
<keyword evidence="3" id="KW-1185">Reference proteome</keyword>
<dbReference type="GO" id="GO:0005829">
    <property type="term" value="C:cytosol"/>
    <property type="evidence" value="ECO:0007669"/>
    <property type="project" value="TreeGrafter"/>
</dbReference>
<organism evidence="2 3">
    <name type="scientific">Plebeiibacterium sediminum</name>
    <dbReference type="NCBI Taxonomy" id="2992112"/>
    <lineage>
        <taxon>Bacteria</taxon>
        <taxon>Pseudomonadati</taxon>
        <taxon>Bacteroidota</taxon>
        <taxon>Bacteroidia</taxon>
        <taxon>Marinilabiliales</taxon>
        <taxon>Marinilabiliaceae</taxon>
        <taxon>Plebeiibacterium</taxon>
    </lineage>
</organism>
<dbReference type="AlphaFoldDB" id="A0AAE3SG65"/>
<sequence>MSWTEKAWKASESIYNKILELPFLHELMNGTLPEEKFYFYLNQDAIYLSEYGKILAGIATRLSNSDHRAAFLGFSTDTIAVESALHAFYLKDAPKVDYSGPSPSCLLYTGFLSQQLLCCPVEVAIAAVLPCFWIYQKVGDYILEHQTTSENRYQTWIDTYGGEEFAAAVTKALEISNTVAENSVLQDQMTEAFQYACKMEWMFWDSAYRKEDWPV</sequence>
<accession>A0AAE3SG65</accession>
<dbReference type="PANTHER" id="PTHR43198:SF2">
    <property type="entry name" value="SI:CH1073-67J19.1-RELATED"/>
    <property type="match status" value="1"/>
</dbReference>
<dbReference type="PANTHER" id="PTHR43198">
    <property type="entry name" value="BIFUNCTIONAL TH2 PROTEIN"/>
    <property type="match status" value="1"/>
</dbReference>
<evidence type="ECO:0000313" key="2">
    <source>
        <dbReference type="EMBL" id="MCW3786978.1"/>
    </source>
</evidence>
<dbReference type="CDD" id="cd19365">
    <property type="entry name" value="TenA_C-like"/>
    <property type="match status" value="1"/>
</dbReference>
<evidence type="ECO:0000259" key="1">
    <source>
        <dbReference type="Pfam" id="PF03070"/>
    </source>
</evidence>
<dbReference type="Proteomes" id="UP001209229">
    <property type="component" value="Unassembled WGS sequence"/>
</dbReference>
<protein>
    <submittedName>
        <fullName evidence="2">TenA family protein</fullName>
    </submittedName>
</protein>
<name>A0AAE3SG65_9BACT</name>
<dbReference type="InterPro" id="IPR016084">
    <property type="entry name" value="Haem_Oase-like_multi-hlx"/>
</dbReference>
<evidence type="ECO:0000313" key="3">
    <source>
        <dbReference type="Proteomes" id="UP001209229"/>
    </source>
</evidence>
<dbReference type="EMBL" id="JAPDPJ010000022">
    <property type="protein sequence ID" value="MCW3786978.1"/>
    <property type="molecule type" value="Genomic_DNA"/>
</dbReference>
<dbReference type="RefSeq" id="WP_301190543.1">
    <property type="nucleotide sequence ID" value="NZ_JAPDPJ010000022.1"/>
</dbReference>
<dbReference type="Gene3D" id="1.20.910.10">
    <property type="entry name" value="Heme oxygenase-like"/>
    <property type="match status" value="1"/>
</dbReference>
<comment type="caution">
    <text evidence="2">The sequence shown here is derived from an EMBL/GenBank/DDBJ whole genome shotgun (WGS) entry which is preliminary data.</text>
</comment>